<dbReference type="STRING" id="1185652.USDA257_c48080"/>
<organism evidence="1 2">
    <name type="scientific">Sinorhizobium fredii (strain USDA 257)</name>
    <dbReference type="NCBI Taxonomy" id="1185652"/>
    <lineage>
        <taxon>Bacteria</taxon>
        <taxon>Pseudomonadati</taxon>
        <taxon>Pseudomonadota</taxon>
        <taxon>Alphaproteobacteria</taxon>
        <taxon>Hyphomicrobiales</taxon>
        <taxon>Rhizobiaceae</taxon>
        <taxon>Sinorhizobium/Ensifer group</taxon>
        <taxon>Sinorhizobium</taxon>
    </lineage>
</organism>
<dbReference type="PATRIC" id="fig|1185652.3.peg.4987"/>
<dbReference type="AlphaFoldDB" id="I3XBT7"/>
<dbReference type="eggNOG" id="ENOG5030IFI">
    <property type="taxonomic scope" value="Bacteria"/>
</dbReference>
<sequence>MPLNPKAKYALATKPVLWSTNGYCGPSDPKVQGGFVKTYGYGGEEWNGDIGRQWKEDRYFSSETATKLDAFAQHGHLGLIMTAMRGDVQYVVGIACDVSLVTDQEATKLAKVFKLGVVGNELWARPAIKGKFASEKDFRQHWGTGLHTIHWKCPASLFHWFDQPLALPKYPLRPDKMVLAKMHGGYQALRPEDGIKLLAQALDDDHPIMQWLITNEFDPQFLNPRDRKAGPPLTAKERAQIASAAAAKKPYTRYLAERVITVNAEHGVLENEFHQYLTKIGATGISRNVAGIDISFRHPTAGDVIAELKPASRGETRFALRIAIGQVLEYRHFIKSHAHPMIVLGSKPSPKEVEFVTALGISCAWKAGQSFGLKWTDKPKA</sequence>
<reference evidence="1 2" key="1">
    <citation type="journal article" date="2012" name="J. Bacteriol.">
        <title>Complete genome sequence of the broad-host-range strain Sinorhizobium fredii USDA257.</title>
        <authorList>
            <person name="Schuldes J."/>
            <person name="Rodriguez Orbegoso M."/>
            <person name="Schmeisser C."/>
            <person name="Krishnan H.B."/>
            <person name="Daniel R."/>
            <person name="Streit W.R."/>
        </authorList>
    </citation>
    <scope>NUCLEOTIDE SEQUENCE [LARGE SCALE GENOMIC DNA]</scope>
    <source>
        <strain evidence="1 2">USDA 257</strain>
    </source>
</reference>
<name>I3XBT7_SINF2</name>
<dbReference type="EMBL" id="CP003563">
    <property type="protein sequence ID" value="AFL53343.1"/>
    <property type="molecule type" value="Genomic_DNA"/>
</dbReference>
<evidence type="ECO:0000313" key="2">
    <source>
        <dbReference type="Proteomes" id="UP000006180"/>
    </source>
</evidence>
<proteinExistence type="predicted"/>
<accession>I3XBT7</accession>
<dbReference type="HOGENOM" id="CLU_725401_0_0_5"/>
<dbReference type="KEGG" id="sfd:USDA257_c48080"/>
<protein>
    <submittedName>
        <fullName evidence="1">Uncharacterized protein</fullName>
    </submittedName>
</protein>
<evidence type="ECO:0000313" key="1">
    <source>
        <dbReference type="EMBL" id="AFL53343.1"/>
    </source>
</evidence>
<gene>
    <name evidence="1" type="ORF">USDA257_c48080</name>
</gene>
<dbReference type="Proteomes" id="UP000006180">
    <property type="component" value="Chromosome"/>
</dbReference>